<dbReference type="Pfam" id="PF01678">
    <property type="entry name" value="DAP_epimerase"/>
    <property type="match status" value="2"/>
</dbReference>
<feature type="binding site" evidence="3">
    <location>
        <begin position="74"/>
        <end position="75"/>
    </location>
    <ligand>
        <name>substrate</name>
    </ligand>
</feature>
<comment type="catalytic activity">
    <reaction evidence="3">
        <text>(2S,6S)-2,6-diaminopimelate = meso-2,6-diaminopimelate</text>
        <dbReference type="Rhea" id="RHEA:15393"/>
        <dbReference type="ChEBI" id="CHEBI:57609"/>
        <dbReference type="ChEBI" id="CHEBI:57791"/>
        <dbReference type="EC" id="5.1.1.7"/>
    </reaction>
</comment>
<dbReference type="Gene3D" id="3.10.310.10">
    <property type="entry name" value="Diaminopimelate Epimerase, Chain A, domain 1"/>
    <property type="match status" value="2"/>
</dbReference>
<feature type="binding site" evidence="3">
    <location>
        <position position="191"/>
    </location>
    <ligand>
        <name>substrate</name>
    </ligand>
</feature>
<organism evidence="5 6">
    <name type="scientific">Conexibacter woesei (strain DSM 14684 / CCUG 47730 / CIP 108061 / JCM 11494 / NBRC 100937 / ID131577)</name>
    <dbReference type="NCBI Taxonomy" id="469383"/>
    <lineage>
        <taxon>Bacteria</taxon>
        <taxon>Bacillati</taxon>
        <taxon>Actinomycetota</taxon>
        <taxon>Thermoleophilia</taxon>
        <taxon>Solirubrobacterales</taxon>
        <taxon>Conexibacteraceae</taxon>
        <taxon>Conexibacter</taxon>
    </lineage>
</organism>
<dbReference type="EMBL" id="CP001854">
    <property type="protein sequence ID" value="ADB51674.1"/>
    <property type="molecule type" value="Genomic_DNA"/>
</dbReference>
<dbReference type="GO" id="GO:0009089">
    <property type="term" value="P:lysine biosynthetic process via diaminopimelate"/>
    <property type="evidence" value="ECO:0007669"/>
    <property type="project" value="UniProtKB-UniRule"/>
</dbReference>
<dbReference type="PANTHER" id="PTHR31689">
    <property type="entry name" value="DIAMINOPIMELATE EPIMERASE, CHLOROPLASTIC"/>
    <property type="match status" value="1"/>
</dbReference>
<sequence length="289" mass="31164">MKFEKWQALGNDYAIVEQRDLPFELTPARIRAFCAGHFGVFADGILLLSESDQPGFVADLKIYNPDGSEAELSGNGAREAIMYLRQRGWTDADEFSIQTAAGEIRPTITGPATCKVDMGRAKLTSKDFPSGPDDGRAQLTAGQHQWSFQHVSIGNPQCSIRVDSLEALDALDLPAIGGAIEHHERFPNRTNVSWYAELAPDRIRARIFERGVGETLSSGTGATGAAVAHVLRGGGGDDPDTSTVTVVLDGGELEVEVAEDLHVNLTGWAVPVFGGTLSETFLKELHETE</sequence>
<keyword evidence="3" id="KW-0028">Amino-acid biosynthesis</keyword>
<dbReference type="OrthoDB" id="9805408at2"/>
<dbReference type="eggNOG" id="COG0253">
    <property type="taxonomic scope" value="Bacteria"/>
</dbReference>
<dbReference type="UniPathway" id="UPA00034">
    <property type="reaction ID" value="UER00025"/>
</dbReference>
<dbReference type="AlphaFoldDB" id="D3FE58"/>
<dbReference type="EC" id="5.1.1.7" evidence="3 4"/>
<dbReference type="KEGG" id="cwo:Cwoe_3256"/>
<dbReference type="GO" id="GO:0005829">
    <property type="term" value="C:cytosol"/>
    <property type="evidence" value="ECO:0007669"/>
    <property type="project" value="TreeGrafter"/>
</dbReference>
<accession>D3FE58</accession>
<dbReference type="HAMAP" id="MF_00197">
    <property type="entry name" value="DAP_epimerase"/>
    <property type="match status" value="1"/>
</dbReference>
<feature type="binding site" evidence="3">
    <location>
        <position position="64"/>
    </location>
    <ligand>
        <name>substrate</name>
    </ligand>
</feature>
<dbReference type="Proteomes" id="UP000008229">
    <property type="component" value="Chromosome"/>
</dbReference>
<dbReference type="RefSeq" id="WP_012934725.1">
    <property type="nucleotide sequence ID" value="NC_013739.1"/>
</dbReference>
<gene>
    <name evidence="3" type="primary">dapF</name>
    <name evidence="5" type="ordered locus">Cwoe_3256</name>
</gene>
<comment type="subcellular location">
    <subcellularLocation>
        <location evidence="3">Cytoplasm</location>
    </subcellularLocation>
</comment>
<dbReference type="InterPro" id="IPR001653">
    <property type="entry name" value="DAP_epimerase_DapF"/>
</dbReference>
<keyword evidence="6" id="KW-1185">Reference proteome</keyword>
<evidence type="ECO:0000256" key="3">
    <source>
        <dbReference type="HAMAP-Rule" id="MF_00197"/>
    </source>
</evidence>
<reference evidence="5 6" key="1">
    <citation type="journal article" date="2010" name="Stand. Genomic Sci.">
        <title>Complete genome sequence of Conexibacter woesei type strain (ID131577).</title>
        <authorList>
            <person name="Pukall R."/>
            <person name="Lapidus A."/>
            <person name="Glavina Del Rio T."/>
            <person name="Copeland A."/>
            <person name="Tice H."/>
            <person name="Cheng J.-F."/>
            <person name="Lucas S."/>
            <person name="Chen F."/>
            <person name="Nolan M."/>
            <person name="Bruce D."/>
            <person name="Goodwin L."/>
            <person name="Pitluck S."/>
            <person name="Mavromatis K."/>
            <person name="Ivanova N."/>
            <person name="Ovchinnikova G."/>
            <person name="Pati A."/>
            <person name="Chen A."/>
            <person name="Palaniappan K."/>
            <person name="Land M."/>
            <person name="Hauser L."/>
            <person name="Chang Y.-J."/>
            <person name="Jeffries C.D."/>
            <person name="Chain P."/>
            <person name="Meincke L."/>
            <person name="Sims D."/>
            <person name="Brettin T."/>
            <person name="Detter J.C."/>
            <person name="Rohde M."/>
            <person name="Goeker M."/>
            <person name="Bristow J."/>
            <person name="Eisen J.A."/>
            <person name="Markowitz V."/>
            <person name="Kyrpides N.C."/>
            <person name="Klenk H.-P."/>
            <person name="Hugenholtz P."/>
        </authorList>
    </citation>
    <scope>NUCLEOTIDE SEQUENCE [LARGE SCALE GENOMIC DNA]</scope>
    <source>
        <strain evidence="6">DSM 14684 / CIP 108061 / JCM 11494 / NBRC 100937 / ID131577</strain>
    </source>
</reference>
<protein>
    <recommendedName>
        <fullName evidence="3 4">Diaminopimelate epimerase</fullName>
        <shortName evidence="3">DAP epimerase</shortName>
        <ecNumber evidence="3 4">5.1.1.7</ecNumber>
    </recommendedName>
    <alternativeName>
        <fullName evidence="3">PLP-independent amino acid racemase</fullName>
    </alternativeName>
</protein>
<comment type="similarity">
    <text evidence="1 3">Belongs to the diaminopimelate epimerase family.</text>
</comment>
<keyword evidence="3" id="KW-0457">Lysine biosynthesis</keyword>
<dbReference type="SUPFAM" id="SSF54506">
    <property type="entry name" value="Diaminopimelate epimerase-like"/>
    <property type="match status" value="2"/>
</dbReference>
<dbReference type="HOGENOM" id="CLU_053306_2_1_11"/>
<evidence type="ECO:0000313" key="5">
    <source>
        <dbReference type="EMBL" id="ADB51674.1"/>
    </source>
</evidence>
<keyword evidence="2 3" id="KW-0413">Isomerase</keyword>
<evidence type="ECO:0000256" key="1">
    <source>
        <dbReference type="ARBA" id="ARBA00010219"/>
    </source>
</evidence>
<feature type="binding site" evidence="3">
    <location>
        <begin position="209"/>
        <end position="210"/>
    </location>
    <ligand>
        <name>substrate</name>
    </ligand>
</feature>
<reference evidence="6" key="2">
    <citation type="submission" date="2010-01" db="EMBL/GenBank/DDBJ databases">
        <title>The complete genome of Conexibacter woesei DSM 14684.</title>
        <authorList>
            <consortium name="US DOE Joint Genome Institute (JGI-PGF)"/>
            <person name="Lucas S."/>
            <person name="Copeland A."/>
            <person name="Lapidus A."/>
            <person name="Glavina del Rio T."/>
            <person name="Dalin E."/>
            <person name="Tice H."/>
            <person name="Bruce D."/>
            <person name="Goodwin L."/>
            <person name="Pitluck S."/>
            <person name="Kyrpides N."/>
            <person name="Mavromatis K."/>
            <person name="Ivanova N."/>
            <person name="Mikhailova N."/>
            <person name="Chertkov O."/>
            <person name="Brettin T."/>
            <person name="Detter J.C."/>
            <person name="Han C."/>
            <person name="Larimer F."/>
            <person name="Land M."/>
            <person name="Hauser L."/>
            <person name="Markowitz V."/>
            <person name="Cheng J.-F."/>
            <person name="Hugenholtz P."/>
            <person name="Woyke T."/>
            <person name="Wu D."/>
            <person name="Pukall R."/>
            <person name="Steenblock K."/>
            <person name="Schneider S."/>
            <person name="Klenk H.-P."/>
            <person name="Eisen J.A."/>
        </authorList>
    </citation>
    <scope>NUCLEOTIDE SEQUENCE [LARGE SCALE GENOMIC DNA]</scope>
    <source>
        <strain evidence="6">DSM 14684 / CIP 108061 / JCM 11494 / NBRC 100937 / ID131577</strain>
    </source>
</reference>
<feature type="site" description="Could be important to modulate the pK values of the two catalytic cysteine residues" evidence="3">
    <location>
        <position position="209"/>
    </location>
</feature>
<feature type="binding site" evidence="3">
    <location>
        <position position="11"/>
    </location>
    <ligand>
        <name>substrate</name>
    </ligand>
</feature>
<comment type="pathway">
    <text evidence="3">Amino-acid biosynthesis; L-lysine biosynthesis via DAP pathway; DL-2,6-diaminopimelate from LL-2,6-diaminopimelate: step 1/1.</text>
</comment>
<evidence type="ECO:0000256" key="4">
    <source>
        <dbReference type="NCBIfam" id="TIGR00652"/>
    </source>
</evidence>
<comment type="caution">
    <text evidence="3">Lacks conserved residue(s) required for the propagation of feature annotation.</text>
</comment>
<feature type="binding site" evidence="3">
    <location>
        <begin position="219"/>
        <end position="220"/>
    </location>
    <ligand>
        <name>substrate</name>
    </ligand>
</feature>
<proteinExistence type="inferred from homology"/>
<dbReference type="STRING" id="469383.Cwoe_3256"/>
<name>D3FE58_CONWI</name>
<dbReference type="PANTHER" id="PTHR31689:SF0">
    <property type="entry name" value="DIAMINOPIMELATE EPIMERASE"/>
    <property type="match status" value="1"/>
</dbReference>
<feature type="binding site" evidence="3">
    <location>
        <position position="155"/>
    </location>
    <ligand>
        <name>substrate</name>
    </ligand>
</feature>
<dbReference type="NCBIfam" id="TIGR00652">
    <property type="entry name" value="DapF"/>
    <property type="match status" value="1"/>
</dbReference>
<dbReference type="GO" id="GO:0008837">
    <property type="term" value="F:diaminopimelate epimerase activity"/>
    <property type="evidence" value="ECO:0007669"/>
    <property type="project" value="UniProtKB-UniRule"/>
</dbReference>
<keyword evidence="3" id="KW-0963">Cytoplasm</keyword>
<evidence type="ECO:0000256" key="2">
    <source>
        <dbReference type="ARBA" id="ARBA00023235"/>
    </source>
</evidence>
<comment type="function">
    <text evidence="3">Catalyzes the stereoinversion of LL-2,6-diaminopimelate (L,L-DAP) to meso-diaminopimelate (meso-DAP), a precursor of L-lysine and an essential component of the bacterial peptidoglycan.</text>
</comment>
<evidence type="ECO:0000313" key="6">
    <source>
        <dbReference type="Proteomes" id="UP000008229"/>
    </source>
</evidence>
<comment type="subunit">
    <text evidence="3">Homodimer.</text>
</comment>